<feature type="domain" description="SnoaL-like" evidence="1">
    <location>
        <begin position="11"/>
        <end position="116"/>
    </location>
</feature>
<comment type="caution">
    <text evidence="2">The sequence shown here is derived from an EMBL/GenBank/DDBJ whole genome shotgun (WGS) entry which is preliminary data.</text>
</comment>
<evidence type="ECO:0000259" key="1">
    <source>
        <dbReference type="Pfam" id="PF12680"/>
    </source>
</evidence>
<dbReference type="InterPro" id="IPR032710">
    <property type="entry name" value="NTF2-like_dom_sf"/>
</dbReference>
<protein>
    <submittedName>
        <fullName evidence="2">Ketosteroid isomerase-like protein</fullName>
    </submittedName>
</protein>
<dbReference type="GO" id="GO:0016853">
    <property type="term" value="F:isomerase activity"/>
    <property type="evidence" value="ECO:0007669"/>
    <property type="project" value="UniProtKB-KW"/>
</dbReference>
<organism evidence="2 3">
    <name type="scientific">Nocardia puris</name>
    <dbReference type="NCBI Taxonomy" id="208602"/>
    <lineage>
        <taxon>Bacteria</taxon>
        <taxon>Bacillati</taxon>
        <taxon>Actinomycetota</taxon>
        <taxon>Actinomycetes</taxon>
        <taxon>Mycobacteriales</taxon>
        <taxon>Nocardiaceae</taxon>
        <taxon>Nocardia</taxon>
    </lineage>
</organism>
<reference evidence="2 3" key="1">
    <citation type="submission" date="2018-06" db="EMBL/GenBank/DDBJ databases">
        <title>Genomic Encyclopedia of Type Strains, Phase IV (KMG-IV): sequencing the most valuable type-strain genomes for metagenomic binning, comparative biology and taxonomic classification.</title>
        <authorList>
            <person name="Goeker M."/>
        </authorList>
    </citation>
    <scope>NUCLEOTIDE SEQUENCE [LARGE SCALE GENOMIC DNA]</scope>
    <source>
        <strain evidence="2 3">DSM 44599</strain>
    </source>
</reference>
<dbReference type="Proteomes" id="UP000252586">
    <property type="component" value="Unassembled WGS sequence"/>
</dbReference>
<dbReference type="OrthoDB" id="2988503at2"/>
<keyword evidence="3" id="KW-1185">Reference proteome</keyword>
<dbReference type="Gene3D" id="3.10.450.50">
    <property type="match status" value="1"/>
</dbReference>
<evidence type="ECO:0000313" key="3">
    <source>
        <dbReference type="Proteomes" id="UP000252586"/>
    </source>
</evidence>
<dbReference type="EMBL" id="QNRE01000006">
    <property type="protein sequence ID" value="RBO90129.1"/>
    <property type="molecule type" value="Genomic_DNA"/>
</dbReference>
<keyword evidence="2" id="KW-0413">Isomerase</keyword>
<evidence type="ECO:0000313" key="2">
    <source>
        <dbReference type="EMBL" id="RBO90129.1"/>
    </source>
</evidence>
<dbReference type="STRING" id="1210090.GCA_001613185_04057"/>
<sequence length="150" mass="16878">MYHYIVKQRLRDTFEQVNRGNYPAVVAQFAPTAEHWFSGDHALGGGRRGTADITRWYDRLATLLPDLAFTITDLAVAGGPWKTFATVRWTDSLTDREGTRYTNEGVHIIELRWGKVHGLWIYCDTVKLSAILETLAKQGVEDATAPPITT</sequence>
<dbReference type="SUPFAM" id="SSF54427">
    <property type="entry name" value="NTF2-like"/>
    <property type="match status" value="1"/>
</dbReference>
<dbReference type="AlphaFoldDB" id="A0A366DKU8"/>
<proteinExistence type="predicted"/>
<name>A0A366DKU8_9NOCA</name>
<accession>A0A366DKU8</accession>
<dbReference type="RefSeq" id="WP_067510775.1">
    <property type="nucleotide sequence ID" value="NZ_CP107943.1"/>
</dbReference>
<dbReference type="InterPro" id="IPR037401">
    <property type="entry name" value="SnoaL-like"/>
</dbReference>
<dbReference type="Pfam" id="PF12680">
    <property type="entry name" value="SnoaL_2"/>
    <property type="match status" value="1"/>
</dbReference>
<gene>
    <name evidence="2" type="ORF">DFR74_10613</name>
</gene>